<accession>A0ABU0X1U4</accession>
<evidence type="ECO:0000313" key="2">
    <source>
        <dbReference type="Proteomes" id="UP001225605"/>
    </source>
</evidence>
<dbReference type="EMBL" id="NSDM01000007">
    <property type="protein sequence ID" value="MDQ2586011.1"/>
    <property type="molecule type" value="Genomic_DNA"/>
</dbReference>
<name>A0ABU0X1U4_9PSEU</name>
<proteinExistence type="predicted"/>
<dbReference type="RefSeq" id="WP_306747211.1">
    <property type="nucleotide sequence ID" value="NZ_NSDM01000007.1"/>
</dbReference>
<evidence type="ECO:0000313" key="1">
    <source>
        <dbReference type="EMBL" id="MDQ2586011.1"/>
    </source>
</evidence>
<gene>
    <name evidence="1" type="ORF">CKY47_18865</name>
</gene>
<dbReference type="Proteomes" id="UP001225605">
    <property type="component" value="Unassembled WGS sequence"/>
</dbReference>
<comment type="caution">
    <text evidence="1">The sequence shown here is derived from an EMBL/GenBank/DDBJ whole genome shotgun (WGS) entry which is preliminary data.</text>
</comment>
<protein>
    <submittedName>
        <fullName evidence="1">Uncharacterized protein</fullName>
    </submittedName>
</protein>
<organism evidence="1 2">
    <name type="scientific">Saccharothrix yanglingensis</name>
    <dbReference type="NCBI Taxonomy" id="659496"/>
    <lineage>
        <taxon>Bacteria</taxon>
        <taxon>Bacillati</taxon>
        <taxon>Actinomycetota</taxon>
        <taxon>Actinomycetes</taxon>
        <taxon>Pseudonocardiales</taxon>
        <taxon>Pseudonocardiaceae</taxon>
        <taxon>Saccharothrix</taxon>
    </lineage>
</organism>
<reference evidence="1 2" key="1">
    <citation type="submission" date="2017-06" db="EMBL/GenBank/DDBJ databases">
        <title>Cultured bacterium strain Saccharothrix yanglingensis Hhs.015.</title>
        <authorList>
            <person name="Xia Y."/>
        </authorList>
    </citation>
    <scope>NUCLEOTIDE SEQUENCE [LARGE SCALE GENOMIC DNA]</scope>
    <source>
        <strain evidence="1 2">Hhs.015</strain>
    </source>
</reference>
<sequence length="124" mass="13429">MALPQVGGNVALIVARYPELGRLVELEAAGWSFIHRLDGDGVDQVDAFREWPEGWMDCLRVRSATDVMALRSAGGDPPAMTWERTGDLAEVVDALIGLPAPGERTAPRLVRGVAPRLWTPGGQR</sequence>
<keyword evidence="2" id="KW-1185">Reference proteome</keyword>